<dbReference type="AlphaFoldDB" id="A0A0G4MRZ7"/>
<sequence length="109" mass="11443">MADQKPISESFPKDKEMATAHEETAVAPGAIASEAKQAADAEQNMTVLQAIKAYPKAIAWSVLLSSTLIMEGYDLALLGNLYGNSHFTNRASPTVPAPVRSLASSLPAG</sequence>
<protein>
    <recommendedName>
        <fullName evidence="4">Major facilitator superfamily (MFS) profile domain-containing protein</fullName>
    </recommendedName>
</protein>
<proteinExistence type="predicted"/>
<feature type="compositionally biased region" description="Basic and acidic residues" evidence="1">
    <location>
        <begin position="11"/>
        <end position="21"/>
    </location>
</feature>
<feature type="region of interest" description="Disordered" evidence="1">
    <location>
        <begin position="89"/>
        <end position="109"/>
    </location>
</feature>
<accession>A0A0G4MRZ7</accession>
<dbReference type="Proteomes" id="UP000045706">
    <property type="component" value="Unassembled WGS sequence"/>
</dbReference>
<feature type="region of interest" description="Disordered" evidence="1">
    <location>
        <begin position="1"/>
        <end position="21"/>
    </location>
</feature>
<evidence type="ECO:0000256" key="1">
    <source>
        <dbReference type="SAM" id="MobiDB-lite"/>
    </source>
</evidence>
<reference evidence="3" key="1">
    <citation type="submission" date="2015-05" db="EMBL/GenBank/DDBJ databases">
        <authorList>
            <person name="Fogelqvist Johan"/>
        </authorList>
    </citation>
    <scope>NUCLEOTIDE SEQUENCE [LARGE SCALE GENOMIC DNA]</scope>
</reference>
<evidence type="ECO:0000313" key="3">
    <source>
        <dbReference type="Proteomes" id="UP000045706"/>
    </source>
</evidence>
<name>A0A0G4MRZ7_VERLO</name>
<evidence type="ECO:0008006" key="4">
    <source>
        <dbReference type="Google" id="ProtNLM"/>
    </source>
</evidence>
<dbReference type="EMBL" id="CVQI01029668">
    <property type="protein sequence ID" value="CRK36962.1"/>
    <property type="molecule type" value="Genomic_DNA"/>
</dbReference>
<evidence type="ECO:0000313" key="2">
    <source>
        <dbReference type="EMBL" id="CRK36962.1"/>
    </source>
</evidence>
<organism evidence="2 3">
    <name type="scientific">Verticillium longisporum</name>
    <name type="common">Verticillium dahliae var. longisporum</name>
    <dbReference type="NCBI Taxonomy" id="100787"/>
    <lineage>
        <taxon>Eukaryota</taxon>
        <taxon>Fungi</taxon>
        <taxon>Dikarya</taxon>
        <taxon>Ascomycota</taxon>
        <taxon>Pezizomycotina</taxon>
        <taxon>Sordariomycetes</taxon>
        <taxon>Hypocreomycetidae</taxon>
        <taxon>Glomerellales</taxon>
        <taxon>Plectosphaerellaceae</taxon>
        <taxon>Verticillium</taxon>
    </lineage>
</organism>
<gene>
    <name evidence="2" type="ORF">BN1723_015154</name>
</gene>